<feature type="domain" description="NADPH-dependent FMN reductase-like" evidence="3">
    <location>
        <begin position="3"/>
        <end position="111"/>
    </location>
</feature>
<reference evidence="4 5" key="1">
    <citation type="submission" date="2019-03" db="EMBL/GenBank/DDBJ databases">
        <title>Genomic Encyclopedia of Type Strains, Phase IV (KMG-IV): sequencing the most valuable type-strain genomes for metagenomic binning, comparative biology and taxonomic classification.</title>
        <authorList>
            <person name="Goeker M."/>
        </authorList>
    </citation>
    <scope>NUCLEOTIDE SEQUENCE [LARGE SCALE GENOMIC DNA]</scope>
    <source>
        <strain evidence="4 5">DSM 29481</strain>
    </source>
</reference>
<evidence type="ECO:0000259" key="3">
    <source>
        <dbReference type="Pfam" id="PF03358"/>
    </source>
</evidence>
<dbReference type="PANTHER" id="PTHR43278">
    <property type="entry name" value="NAD(P)H-DEPENDENT FMN-CONTAINING OXIDOREDUCTASE YWQN-RELATED"/>
    <property type="match status" value="1"/>
</dbReference>
<evidence type="ECO:0000256" key="2">
    <source>
        <dbReference type="ARBA" id="ARBA00022643"/>
    </source>
</evidence>
<dbReference type="InterPro" id="IPR051796">
    <property type="entry name" value="ISF_SsuE-like"/>
</dbReference>
<dbReference type="Proteomes" id="UP000295773">
    <property type="component" value="Unassembled WGS sequence"/>
</dbReference>
<dbReference type="RefSeq" id="WP_132223769.1">
    <property type="nucleotide sequence ID" value="NZ_JANKBG010000003.1"/>
</dbReference>
<name>A0A4R3TMN9_9FIRM</name>
<dbReference type="EMBL" id="SMBP01000003">
    <property type="protein sequence ID" value="TCU62613.1"/>
    <property type="molecule type" value="Genomic_DNA"/>
</dbReference>
<protein>
    <submittedName>
        <fullName evidence="4">NADPH-dependent FMN reductase</fullName>
    </submittedName>
</protein>
<evidence type="ECO:0000313" key="5">
    <source>
        <dbReference type="Proteomes" id="UP000295773"/>
    </source>
</evidence>
<dbReference type="Gene3D" id="3.40.50.360">
    <property type="match status" value="1"/>
</dbReference>
<accession>A0A4R3TMN9</accession>
<comment type="caution">
    <text evidence="4">The sequence shown here is derived from an EMBL/GenBank/DDBJ whole genome shotgun (WGS) entry which is preliminary data.</text>
</comment>
<proteinExistence type="predicted"/>
<keyword evidence="1" id="KW-0285">Flavoprotein</keyword>
<sequence length="179" mass="20143">MKKIVILSTSLRQNSNSDRLAKEFARGAIEAGHEVTYIRLLDKNIHFCIGCLACQKSGVCVLQDDMTSILAAMKAADSIVFATPTYYYEMSGQMKTLLDRSNPLFSAEYQFRDIYLLMSAAEEEEDIMERTIQSLGGWIECFDKTVLKGVVRGVGVTDVNEMKEKEEFLLQAYKLGKQA</sequence>
<dbReference type="AlphaFoldDB" id="A0A4R3TMN9"/>
<evidence type="ECO:0000256" key="1">
    <source>
        <dbReference type="ARBA" id="ARBA00022630"/>
    </source>
</evidence>
<keyword evidence="5" id="KW-1185">Reference proteome</keyword>
<keyword evidence="2" id="KW-0288">FMN</keyword>
<gene>
    <name evidence="4" type="ORF">EDD61_10324</name>
</gene>
<dbReference type="InterPro" id="IPR029039">
    <property type="entry name" value="Flavoprotein-like_sf"/>
</dbReference>
<evidence type="ECO:0000313" key="4">
    <source>
        <dbReference type="EMBL" id="TCU62613.1"/>
    </source>
</evidence>
<dbReference type="InterPro" id="IPR005025">
    <property type="entry name" value="FMN_Rdtase-like_dom"/>
</dbReference>
<dbReference type="GO" id="GO:0016491">
    <property type="term" value="F:oxidoreductase activity"/>
    <property type="evidence" value="ECO:0007669"/>
    <property type="project" value="InterPro"/>
</dbReference>
<dbReference type="PANTHER" id="PTHR43278:SF2">
    <property type="entry name" value="IRON-SULFUR FLAVOPROTEIN"/>
    <property type="match status" value="1"/>
</dbReference>
<organism evidence="4 5">
    <name type="scientific">Longicatena caecimuris</name>
    <dbReference type="NCBI Taxonomy" id="1796635"/>
    <lineage>
        <taxon>Bacteria</taxon>
        <taxon>Bacillati</taxon>
        <taxon>Bacillota</taxon>
        <taxon>Erysipelotrichia</taxon>
        <taxon>Erysipelotrichales</taxon>
        <taxon>Erysipelotrichaceae</taxon>
        <taxon>Longicatena</taxon>
    </lineage>
</organism>
<dbReference type="SUPFAM" id="SSF52218">
    <property type="entry name" value="Flavoproteins"/>
    <property type="match status" value="1"/>
</dbReference>
<dbReference type="Pfam" id="PF03358">
    <property type="entry name" value="FMN_red"/>
    <property type="match status" value="1"/>
</dbReference>